<dbReference type="EMBL" id="CP020370">
    <property type="protein sequence ID" value="AUB83230.1"/>
    <property type="molecule type" value="Genomic_DNA"/>
</dbReference>
<dbReference type="RefSeq" id="WP_100920920.1">
    <property type="nucleotide sequence ID" value="NZ_CP020370.1"/>
</dbReference>
<keyword evidence="2" id="KW-1185">Reference proteome</keyword>
<dbReference type="KEGG" id="tsy:THSYN_21320"/>
<evidence type="ECO:0000313" key="2">
    <source>
        <dbReference type="Proteomes" id="UP000232638"/>
    </source>
</evidence>
<sequence>MKQWWIYDRQLYALRRIARTEMATAHHQAVIAVGLEDPDVTGFRWRLSASHPVADICDYYADLDLGMGAGVFPKDQVPRGNSHPHCMCSLTPTMRQMRKDGVRGSTDFGAFVDRLRPEQRAGLVPACAEQARSAGVP</sequence>
<dbReference type="OrthoDB" id="9151105at2"/>
<reference evidence="1 2" key="1">
    <citation type="submission" date="2017-03" db="EMBL/GenBank/DDBJ databases">
        <title>Complete genome sequence of Candidatus 'Thiodictyon syntrophicum' sp. nov. strain Cad16T, a photolithoautotroph purple sulfur bacterium isolated from an alpine meromictic lake.</title>
        <authorList>
            <person name="Luedin S.M."/>
            <person name="Pothier J.F."/>
            <person name="Danza F."/>
            <person name="Storelli N."/>
            <person name="Wittwer M."/>
            <person name="Tonolla M."/>
        </authorList>
    </citation>
    <scope>NUCLEOTIDE SEQUENCE [LARGE SCALE GENOMIC DNA]</scope>
    <source>
        <strain evidence="1 2">Cad16T</strain>
    </source>
</reference>
<organism evidence="1 2">
    <name type="scientific">Candidatus Thiodictyon syntrophicum</name>
    <dbReference type="NCBI Taxonomy" id="1166950"/>
    <lineage>
        <taxon>Bacteria</taxon>
        <taxon>Pseudomonadati</taxon>
        <taxon>Pseudomonadota</taxon>
        <taxon>Gammaproteobacteria</taxon>
        <taxon>Chromatiales</taxon>
        <taxon>Chromatiaceae</taxon>
        <taxon>Thiodictyon</taxon>
    </lineage>
</organism>
<evidence type="ECO:0000313" key="1">
    <source>
        <dbReference type="EMBL" id="AUB83230.1"/>
    </source>
</evidence>
<dbReference type="Proteomes" id="UP000232638">
    <property type="component" value="Chromosome"/>
</dbReference>
<dbReference type="AlphaFoldDB" id="A0A2K8UCA9"/>
<protein>
    <recommendedName>
        <fullName evidence="3">Phage head morphogenesis domain-containing protein</fullName>
    </recommendedName>
</protein>
<name>A0A2K8UCA9_9GAMM</name>
<proteinExistence type="predicted"/>
<accession>A0A2K8UCA9</accession>
<evidence type="ECO:0008006" key="3">
    <source>
        <dbReference type="Google" id="ProtNLM"/>
    </source>
</evidence>
<gene>
    <name evidence="1" type="ORF">THSYN_21320</name>
</gene>